<accession>A0ABS2JNL4</accession>
<sequence>MPVALPSSTDEASVMRVAEIGFEAPATLLARYGLALERVAPGTAIPGSFWGDEEAGIIGTTVYARDDTPVHSLLHEAGHLIVLPPERRSQVHTDATDSIAEEDATCYLQIVLADELPGVGRARLMADMDAWGYTFRLGSAQAWFGEDAANARLWLVEHGLLDAQGRPVFS</sequence>
<dbReference type="RefSeq" id="WP_204634262.1">
    <property type="nucleotide sequence ID" value="NZ_CP183983.1"/>
</dbReference>
<evidence type="ECO:0000313" key="1">
    <source>
        <dbReference type="EMBL" id="MBM7119800.1"/>
    </source>
</evidence>
<protein>
    <submittedName>
        <fullName evidence="1">Uncharacterized protein</fullName>
    </submittedName>
</protein>
<comment type="caution">
    <text evidence="1">The sequence shown here is derived from an EMBL/GenBank/DDBJ whole genome shotgun (WGS) entry which is preliminary data.</text>
</comment>
<gene>
    <name evidence="1" type="ORF">ISP20_01395</name>
</gene>
<evidence type="ECO:0000313" key="2">
    <source>
        <dbReference type="Proteomes" id="UP001430065"/>
    </source>
</evidence>
<name>A0ABS2JNL4_9GAMM</name>
<proteinExistence type="predicted"/>
<keyword evidence="2" id="KW-1185">Reference proteome</keyword>
<dbReference type="Proteomes" id="UP001430065">
    <property type="component" value="Unassembled WGS sequence"/>
</dbReference>
<reference evidence="1 2" key="1">
    <citation type="submission" date="2020-10" db="EMBL/GenBank/DDBJ databases">
        <title>Phylogeny of dyella-like bacteria.</title>
        <authorList>
            <person name="Fu J."/>
        </authorList>
    </citation>
    <scope>NUCLEOTIDE SEQUENCE [LARGE SCALE GENOMIC DNA]</scope>
    <source>
        <strain evidence="1 2">THG-B117</strain>
    </source>
</reference>
<organism evidence="1 2">
    <name type="scientific">Dyella kyungheensis</name>
    <dbReference type="NCBI Taxonomy" id="1242174"/>
    <lineage>
        <taxon>Bacteria</taxon>
        <taxon>Pseudomonadati</taxon>
        <taxon>Pseudomonadota</taxon>
        <taxon>Gammaproteobacteria</taxon>
        <taxon>Lysobacterales</taxon>
        <taxon>Rhodanobacteraceae</taxon>
        <taxon>Dyella</taxon>
    </lineage>
</organism>
<dbReference type="EMBL" id="JADIKC010000001">
    <property type="protein sequence ID" value="MBM7119800.1"/>
    <property type="molecule type" value="Genomic_DNA"/>
</dbReference>